<keyword evidence="3" id="KW-1185">Reference proteome</keyword>
<dbReference type="STRING" id="159449.B4N89_40065"/>
<feature type="domain" description="HTH marR-type" evidence="1">
    <location>
        <begin position="15"/>
        <end position="147"/>
    </location>
</feature>
<dbReference type="GO" id="GO:0003700">
    <property type="term" value="F:DNA-binding transcription factor activity"/>
    <property type="evidence" value="ECO:0007669"/>
    <property type="project" value="InterPro"/>
</dbReference>
<protein>
    <submittedName>
        <fullName evidence="2">MarR family transcriptional regulator</fullName>
    </submittedName>
</protein>
<dbReference type="PANTHER" id="PTHR33164:SF99">
    <property type="entry name" value="MARR FAMILY REGULATORY PROTEIN"/>
    <property type="match status" value="1"/>
</dbReference>
<dbReference type="InterPro" id="IPR000835">
    <property type="entry name" value="HTH_MarR-typ"/>
</dbReference>
<dbReference type="EMBL" id="MWQN01000003">
    <property type="protein sequence ID" value="OPC78357.1"/>
    <property type="molecule type" value="Genomic_DNA"/>
</dbReference>
<gene>
    <name evidence="2" type="ORF">B4N89_40065</name>
</gene>
<dbReference type="InterPro" id="IPR036388">
    <property type="entry name" value="WH-like_DNA-bd_sf"/>
</dbReference>
<dbReference type="AlphaFoldDB" id="A0A1T3NNA1"/>
<dbReference type="PANTHER" id="PTHR33164">
    <property type="entry name" value="TRANSCRIPTIONAL REGULATOR, MARR FAMILY"/>
    <property type="match status" value="1"/>
</dbReference>
<dbReference type="SMART" id="SM00347">
    <property type="entry name" value="HTH_MARR"/>
    <property type="match status" value="1"/>
</dbReference>
<dbReference type="InterPro" id="IPR039422">
    <property type="entry name" value="MarR/SlyA-like"/>
</dbReference>
<dbReference type="PROSITE" id="PS50995">
    <property type="entry name" value="HTH_MARR_2"/>
    <property type="match status" value="1"/>
</dbReference>
<dbReference type="GO" id="GO:0006950">
    <property type="term" value="P:response to stress"/>
    <property type="evidence" value="ECO:0007669"/>
    <property type="project" value="TreeGrafter"/>
</dbReference>
<comment type="caution">
    <text evidence="2">The sequence shown here is derived from an EMBL/GenBank/DDBJ whole genome shotgun (WGS) entry which is preliminary data.</text>
</comment>
<dbReference type="Gene3D" id="1.10.10.10">
    <property type="entry name" value="Winged helix-like DNA-binding domain superfamily/Winged helix DNA-binding domain"/>
    <property type="match status" value="1"/>
</dbReference>
<sequence length="155" mass="17225">MSEPRWLDDLEMAAWTSFVEAGHRVDRALERQLKDEAGLSHPQYEILVHLADAPDGELRMAELADRLITSKSGITYQVAQLEKLGLVRRRACPEQARGVYAVLTDEGSARLRGAAPAHVARVREVLIDVLDRDQLAVLAEALGVVGRRLRAHDRA</sequence>
<dbReference type="InterPro" id="IPR036390">
    <property type="entry name" value="WH_DNA-bd_sf"/>
</dbReference>
<dbReference type="Proteomes" id="UP000190037">
    <property type="component" value="Unassembled WGS sequence"/>
</dbReference>
<evidence type="ECO:0000313" key="2">
    <source>
        <dbReference type="EMBL" id="OPC78357.1"/>
    </source>
</evidence>
<organism evidence="2 3">
    <name type="scientific">Embleya scabrispora</name>
    <dbReference type="NCBI Taxonomy" id="159449"/>
    <lineage>
        <taxon>Bacteria</taxon>
        <taxon>Bacillati</taxon>
        <taxon>Actinomycetota</taxon>
        <taxon>Actinomycetes</taxon>
        <taxon>Kitasatosporales</taxon>
        <taxon>Streptomycetaceae</taxon>
        <taxon>Embleya</taxon>
    </lineage>
</organism>
<name>A0A1T3NNA1_9ACTN</name>
<dbReference type="RefSeq" id="WP_078981448.1">
    <property type="nucleotide sequence ID" value="NZ_MWQN01000003.1"/>
</dbReference>
<dbReference type="OrthoDB" id="8635520at2"/>
<dbReference type="SUPFAM" id="SSF46785">
    <property type="entry name" value="Winged helix' DNA-binding domain"/>
    <property type="match status" value="1"/>
</dbReference>
<accession>A0A1T3NNA1</accession>
<dbReference type="Pfam" id="PF12802">
    <property type="entry name" value="MarR_2"/>
    <property type="match status" value="1"/>
</dbReference>
<evidence type="ECO:0000259" key="1">
    <source>
        <dbReference type="PROSITE" id="PS50995"/>
    </source>
</evidence>
<reference evidence="2 3" key="1">
    <citation type="submission" date="2017-03" db="EMBL/GenBank/DDBJ databases">
        <title>Draft genome sequence of Streptomyces scabrisporus NF3, endophyte isolated from Amphipterygium adstringens.</title>
        <authorList>
            <person name="Vazquez M."/>
            <person name="Ceapa C.D."/>
            <person name="Rodriguez Luna D."/>
            <person name="Sanchez Esquivel S."/>
        </authorList>
    </citation>
    <scope>NUCLEOTIDE SEQUENCE [LARGE SCALE GENOMIC DNA]</scope>
    <source>
        <strain evidence="2 3">NF3</strain>
    </source>
</reference>
<proteinExistence type="predicted"/>
<evidence type="ECO:0000313" key="3">
    <source>
        <dbReference type="Proteomes" id="UP000190037"/>
    </source>
</evidence>